<evidence type="ECO:0000259" key="4">
    <source>
        <dbReference type="Pfam" id="PF12804"/>
    </source>
</evidence>
<dbReference type="HOGENOM" id="CLU_029499_2_1_5"/>
<dbReference type="InterPro" id="IPR025877">
    <property type="entry name" value="MobA-like_NTP_Trfase"/>
</dbReference>
<evidence type="ECO:0000256" key="3">
    <source>
        <dbReference type="ARBA" id="ARBA00022842"/>
    </source>
</evidence>
<keyword evidence="2 5" id="KW-0548">Nucleotidyltransferase</keyword>
<dbReference type="InterPro" id="IPR029044">
    <property type="entry name" value="Nucleotide-diphossugar_trans"/>
</dbReference>
<dbReference type="PATRIC" id="fig|1367847.3.peg.3474"/>
<name>S5YZ45_PARAH</name>
<reference evidence="5 6" key="1">
    <citation type="journal article" date="2014" name="BMC Genomics">
        <title>Architecture and functions of a multipartite genome of the methylotrophic bacterium Paracoccus aminophilus JCM 7686, containing primary and secondary chromids.</title>
        <authorList>
            <person name="Dziewit L."/>
            <person name="Czarnecki J."/>
            <person name="Wibberg D."/>
            <person name="Radlinska M."/>
            <person name="Mrozek P."/>
            <person name="Szymczak M."/>
            <person name="Schluter A."/>
            <person name="Puhler A."/>
            <person name="Bartosik D."/>
        </authorList>
    </citation>
    <scope>NUCLEOTIDE SEQUENCE [LARGE SCALE GENOMIC DNA]</scope>
    <source>
        <strain evidence="5">JCM 7686</strain>
    </source>
</reference>
<dbReference type="SUPFAM" id="SSF53448">
    <property type="entry name" value="Nucleotide-diphospho-sugar transferases"/>
    <property type="match status" value="1"/>
</dbReference>
<dbReference type="eggNOG" id="COG1208">
    <property type="taxonomic scope" value="Bacteria"/>
</dbReference>
<dbReference type="PANTHER" id="PTHR43584">
    <property type="entry name" value="NUCLEOTIDYL TRANSFERASE"/>
    <property type="match status" value="1"/>
</dbReference>
<accession>S5YZ45</accession>
<dbReference type="InterPro" id="IPR050065">
    <property type="entry name" value="GlmU-like"/>
</dbReference>
<feature type="domain" description="MobA-like NTP transferase" evidence="4">
    <location>
        <begin position="14"/>
        <end position="135"/>
    </location>
</feature>
<dbReference type="EMBL" id="CP006650">
    <property type="protein sequence ID" value="AGT10476.1"/>
    <property type="molecule type" value="Genomic_DNA"/>
</dbReference>
<evidence type="ECO:0000313" key="5">
    <source>
        <dbReference type="EMBL" id="AGT10476.1"/>
    </source>
</evidence>
<dbReference type="CDD" id="cd06422">
    <property type="entry name" value="NTP_transferase_like_1"/>
    <property type="match status" value="1"/>
</dbReference>
<organism evidence="5 6">
    <name type="scientific">Paracoccus aminophilus JCM 7686</name>
    <dbReference type="NCBI Taxonomy" id="1367847"/>
    <lineage>
        <taxon>Bacteria</taxon>
        <taxon>Pseudomonadati</taxon>
        <taxon>Pseudomonadota</taxon>
        <taxon>Alphaproteobacteria</taxon>
        <taxon>Rhodobacterales</taxon>
        <taxon>Paracoccaceae</taxon>
        <taxon>Paracoccus</taxon>
    </lineage>
</organism>
<proteinExistence type="predicted"/>
<dbReference type="Gene3D" id="3.90.550.10">
    <property type="entry name" value="Spore Coat Polysaccharide Biosynthesis Protein SpsA, Chain A"/>
    <property type="match status" value="1"/>
</dbReference>
<evidence type="ECO:0000313" key="6">
    <source>
        <dbReference type="Proteomes" id="UP000015480"/>
    </source>
</evidence>
<keyword evidence="6" id="KW-1185">Reference proteome</keyword>
<protein>
    <submittedName>
        <fullName evidence="5">Nucleotidyltransferase</fullName>
        <ecNumber evidence="5">2.7.7.-</ecNumber>
    </submittedName>
</protein>
<gene>
    <name evidence="5" type="ORF">JCM7686_3441</name>
</gene>
<dbReference type="Proteomes" id="UP000015480">
    <property type="component" value="Chromosome"/>
</dbReference>
<dbReference type="RefSeq" id="WP_020952112.1">
    <property type="nucleotide sequence ID" value="NC_022041.1"/>
</dbReference>
<dbReference type="AlphaFoldDB" id="S5YZ45"/>
<dbReference type="STRING" id="1367847.JCM7686_3441"/>
<dbReference type="GO" id="GO:0016779">
    <property type="term" value="F:nucleotidyltransferase activity"/>
    <property type="evidence" value="ECO:0007669"/>
    <property type="project" value="UniProtKB-KW"/>
</dbReference>
<dbReference type="Pfam" id="PF12804">
    <property type="entry name" value="NTP_transf_3"/>
    <property type="match status" value="1"/>
</dbReference>
<evidence type="ECO:0000256" key="1">
    <source>
        <dbReference type="ARBA" id="ARBA00022679"/>
    </source>
</evidence>
<keyword evidence="3" id="KW-0460">Magnesium</keyword>
<evidence type="ECO:0000256" key="2">
    <source>
        <dbReference type="ARBA" id="ARBA00022695"/>
    </source>
</evidence>
<keyword evidence="1 5" id="KW-0808">Transferase</keyword>
<dbReference type="PANTHER" id="PTHR43584:SF8">
    <property type="entry name" value="N-ACETYLMURAMATE ALPHA-1-PHOSPHATE URIDYLYLTRANSFERASE"/>
    <property type="match status" value="1"/>
</dbReference>
<dbReference type="KEGG" id="pami:JCM7686_3441"/>
<dbReference type="EC" id="2.7.7.-" evidence="5"/>
<sequence>MSHTDNDAPRKLMLFAAGKGTRMAPLTDRMPKPLIKVGRRTLLDRALDLAREGGAETIVVNTHYLGDQIADHLQGREVLISDESEALLETGGGLKKALPLLGDGPVITINPDVVWTGPNPIAGLRAAWDPARMDALLMLIPLHAARGRIGSGDFSLDAEGRILRKGELVYGGAQIIKTERLAEIGAEAFSLNRLWDLMIADSRAFGLIHRGNWCDVGRPDCISKAEEMLYG</sequence>